<dbReference type="Pfam" id="PF00082">
    <property type="entry name" value="Peptidase_S8"/>
    <property type="match status" value="1"/>
</dbReference>
<dbReference type="EMBL" id="WIQW01000111">
    <property type="protein sequence ID" value="KAF3082930.1"/>
    <property type="molecule type" value="Genomic_DNA"/>
</dbReference>
<comment type="caution">
    <text evidence="3">The sequence shown here is derived from an EMBL/GenBank/DDBJ whole genome shotgun (WGS) entry which is preliminary data.</text>
</comment>
<reference evidence="3 4" key="1">
    <citation type="submission" date="2019-06" db="EMBL/GenBank/DDBJ databases">
        <authorList>
            <person name="Palmer J.M."/>
        </authorList>
    </citation>
    <scope>NUCLEOTIDE SEQUENCE [LARGE SCALE GENOMIC DNA]</scope>
    <source>
        <strain evidence="3 4">TWF102</strain>
    </source>
</reference>
<gene>
    <name evidence="3" type="ORF">TWF102_001022</name>
</gene>
<dbReference type="InterPro" id="IPR036852">
    <property type="entry name" value="Peptidase_S8/S53_dom_sf"/>
</dbReference>
<dbReference type="Gene3D" id="3.40.50.200">
    <property type="entry name" value="Peptidase S8/S53 domain"/>
    <property type="match status" value="1"/>
</dbReference>
<dbReference type="Proteomes" id="UP000475325">
    <property type="component" value="Unassembled WGS sequence"/>
</dbReference>
<proteinExistence type="predicted"/>
<feature type="domain" description="Peptidase S8/S53" evidence="2">
    <location>
        <begin position="750"/>
        <end position="959"/>
    </location>
</feature>
<dbReference type="InterPro" id="IPR000209">
    <property type="entry name" value="Peptidase_S8/S53_dom"/>
</dbReference>
<name>A0A7C8N0B1_ORBOL</name>
<evidence type="ECO:0000313" key="4">
    <source>
        <dbReference type="Proteomes" id="UP000475325"/>
    </source>
</evidence>
<accession>A0A7C8N0B1</accession>
<dbReference type="GO" id="GO:0006508">
    <property type="term" value="P:proteolysis"/>
    <property type="evidence" value="ECO:0007669"/>
    <property type="project" value="InterPro"/>
</dbReference>
<feature type="region of interest" description="Disordered" evidence="1">
    <location>
        <begin position="30"/>
        <end position="60"/>
    </location>
</feature>
<protein>
    <recommendedName>
        <fullName evidence="2">Peptidase S8/S53 domain-containing protein</fullName>
    </recommendedName>
</protein>
<evidence type="ECO:0000259" key="2">
    <source>
        <dbReference type="Pfam" id="PF00082"/>
    </source>
</evidence>
<dbReference type="SUPFAM" id="SSF52743">
    <property type="entry name" value="Subtilisin-like"/>
    <property type="match status" value="1"/>
</dbReference>
<feature type="region of interest" description="Disordered" evidence="1">
    <location>
        <begin position="125"/>
        <end position="144"/>
    </location>
</feature>
<dbReference type="AlphaFoldDB" id="A0A7C8N0B1"/>
<organism evidence="3 4">
    <name type="scientific">Orbilia oligospora</name>
    <name type="common">Nematode-trapping fungus</name>
    <name type="synonym">Arthrobotrys oligospora</name>
    <dbReference type="NCBI Taxonomy" id="2813651"/>
    <lineage>
        <taxon>Eukaryota</taxon>
        <taxon>Fungi</taxon>
        <taxon>Dikarya</taxon>
        <taxon>Ascomycota</taxon>
        <taxon>Pezizomycotina</taxon>
        <taxon>Orbiliomycetes</taxon>
        <taxon>Orbiliales</taxon>
        <taxon>Orbiliaceae</taxon>
        <taxon>Orbilia</taxon>
    </lineage>
</organism>
<sequence>MNSGLVTIQFATLAGGLNIINEPVTSKRPLSRKETMKSFGKVGIEDKKGGIRPMSKKKIAPENRADITNKHECLLRDLLWGTFQDDDKHTMTKIDLSQYASVLEKSGYRRSNLLHTLVWELTGDRDPYQDEQDRPDSEVYDEGVPEANVTKRALELVEYLVVLNAGLMCQYDDSRSVPLELFATSYPTILFGIIDMLPSDIDLETMLRKCNTTSTVHTTGDNICPLKKLNGCLRDSCLNSDVKNSLEPHKSHCIHPMINTSQLRTKITHIKETIQRFLVSSGNKPNIPQDTFIHVMLGKESFDTAVMRNDQTQLRSFKTILEFFPTAETSVLNQPDSKGYNPLQKAITLFKEGALNYELLYRTIKILVKYQPDSIYFRTKDHREESLGRTTYTLLKEMRPAIGKRAEPFWKKTENLLKKTCIRDRDPRDPNGEKINKIEYLYSDIRSERQIRFDLGHETSTIIDEDYVDFLREKAAMQFESILECVKLPFRTRPVARDSEDPLQYEDRVNRYKAADPYISVFDWLKRDGMVRKIFAIEVDDLGNEPLKSTLTPHSNFAIRDCLRNNFKSQAAVAETKSTQTIYERDRKGMGIEIWNWRKLDICSDTIREAAPGVRILHLYSSANKAVLKGWACKDGLRTLKNLQTVRVVIYPKNSRDEADCKEYIPAFESKLRKRNAALEVEVLLEPSPKGKGSGENATKNQANSQQSYIYEAETQTDWIQSISRFKTCVRDTIDAISRDLGPNASPPVVKVAIIDDGVILADDGVQGIVRGSSFDFSRQPYFGERSRHGTHMVSSLREVCPMAELYIGRLDDTRSTDGQRFTVKSAIQALEWATKWEVDIISMSWSFKLDNSSCTREEGLAFKNAIDNAVAQGIILFGAMPDKGPIAEDIKRRYPVGLDNVIRITAAAKSGERLKFNQTDVPELLFPGDEVEIGSEESVKITGSSVATALAAGFAALTILCIKLQAAGMLDRSVQAAGTIPRAIETDLSTRLRALRTPGGIRTIFRNVSPKLVNSKDSFVQPHTALPDDIKAGLQGREEAIKFFLNRIV</sequence>
<evidence type="ECO:0000256" key="1">
    <source>
        <dbReference type="SAM" id="MobiDB-lite"/>
    </source>
</evidence>
<feature type="compositionally biased region" description="Basic and acidic residues" evidence="1">
    <location>
        <begin position="125"/>
        <end position="137"/>
    </location>
</feature>
<evidence type="ECO:0000313" key="3">
    <source>
        <dbReference type="EMBL" id="KAF3082930.1"/>
    </source>
</evidence>
<dbReference type="GO" id="GO:0004252">
    <property type="term" value="F:serine-type endopeptidase activity"/>
    <property type="evidence" value="ECO:0007669"/>
    <property type="project" value="InterPro"/>
</dbReference>